<sequence>MILSCDEQGDFLLDPALLGAKLALDERELRRRMRLGQITSQVEIGIGDDEGLRRLTVRNGRSVWRAVVDAGNNLVSEECLDL</sequence>
<dbReference type="InterPro" id="IPR045389">
    <property type="entry name" value="DUF6522"/>
</dbReference>
<proteinExistence type="predicted"/>
<protein>
    <submittedName>
        <fullName evidence="1">Uncharacterized protein</fullName>
    </submittedName>
</protein>
<gene>
    <name evidence="1" type="ORF">E6C48_08790</name>
</gene>
<organism evidence="1 2">
    <name type="scientific">Ollibium composti</name>
    <dbReference type="NCBI Taxonomy" id="2675109"/>
    <lineage>
        <taxon>Bacteria</taxon>
        <taxon>Pseudomonadati</taxon>
        <taxon>Pseudomonadota</taxon>
        <taxon>Alphaproteobacteria</taxon>
        <taxon>Hyphomicrobiales</taxon>
        <taxon>Phyllobacteriaceae</taxon>
        <taxon>Ollibium</taxon>
    </lineage>
</organism>
<comment type="caution">
    <text evidence="1">The sequence shown here is derived from an EMBL/GenBank/DDBJ whole genome shotgun (WGS) entry which is preliminary data.</text>
</comment>
<dbReference type="RefSeq" id="WP_136356194.1">
    <property type="nucleotide sequence ID" value="NZ_SSNY01000004.1"/>
</dbReference>
<dbReference type="EMBL" id="SSNY01000004">
    <property type="protein sequence ID" value="THF57833.1"/>
    <property type="molecule type" value="Genomic_DNA"/>
</dbReference>
<accession>A0ABY2Q847</accession>
<name>A0ABY2Q847_9HYPH</name>
<evidence type="ECO:0000313" key="2">
    <source>
        <dbReference type="Proteomes" id="UP000306441"/>
    </source>
</evidence>
<dbReference type="Proteomes" id="UP000306441">
    <property type="component" value="Unassembled WGS sequence"/>
</dbReference>
<dbReference type="Pfam" id="PF20132">
    <property type="entry name" value="DUF6522"/>
    <property type="match status" value="1"/>
</dbReference>
<evidence type="ECO:0000313" key="1">
    <source>
        <dbReference type="EMBL" id="THF57833.1"/>
    </source>
</evidence>
<reference evidence="1 2" key="1">
    <citation type="submission" date="2019-04" db="EMBL/GenBank/DDBJ databases">
        <title>Mesorhizobium composti sp. nov., isolated from compost.</title>
        <authorList>
            <person name="Lin S.-Y."/>
            <person name="Hameed A."/>
            <person name="Hsieh Y.-T."/>
            <person name="Young C.-C."/>
        </authorList>
    </citation>
    <scope>NUCLEOTIDE SEQUENCE [LARGE SCALE GENOMIC DNA]</scope>
    <source>
        <strain evidence="1 2">CC-YTH430</strain>
    </source>
</reference>
<keyword evidence="2" id="KW-1185">Reference proteome</keyword>